<evidence type="ECO:0000259" key="4">
    <source>
        <dbReference type="Pfam" id="PF20305"/>
    </source>
</evidence>
<dbReference type="Pfam" id="PF20303">
    <property type="entry name" value="YLATT"/>
    <property type="match status" value="1"/>
</dbReference>
<name>A0A316E206_9BACT</name>
<dbReference type="OrthoDB" id="1257168at2"/>
<evidence type="ECO:0008006" key="7">
    <source>
        <dbReference type="Google" id="ProtNLM"/>
    </source>
</evidence>
<keyword evidence="2" id="KW-1133">Transmembrane helix</keyword>
<dbReference type="RefSeq" id="WP_109743640.1">
    <property type="nucleotide sequence ID" value="NZ_QGGO01000015.1"/>
</dbReference>
<protein>
    <recommendedName>
        <fullName evidence="7">YEATS family protein</fullName>
    </recommendedName>
</protein>
<evidence type="ECO:0000313" key="5">
    <source>
        <dbReference type="EMBL" id="PWK24411.1"/>
    </source>
</evidence>
<dbReference type="InterPro" id="IPR046888">
    <property type="entry name" value="pYEATS"/>
</dbReference>
<gene>
    <name evidence="5" type="ORF">LV89_02924</name>
</gene>
<feature type="domain" description="Prokaryotic YEATS" evidence="4">
    <location>
        <begin position="219"/>
        <end position="288"/>
    </location>
</feature>
<feature type="transmembrane region" description="Helical" evidence="2">
    <location>
        <begin position="108"/>
        <end position="126"/>
    </location>
</feature>
<feature type="coiled-coil region" evidence="1">
    <location>
        <begin position="129"/>
        <end position="156"/>
    </location>
</feature>
<dbReference type="Proteomes" id="UP000245489">
    <property type="component" value="Unassembled WGS sequence"/>
</dbReference>
<accession>A0A316E206</accession>
<keyword evidence="6" id="KW-1185">Reference proteome</keyword>
<keyword evidence="1" id="KW-0175">Coiled coil</keyword>
<evidence type="ECO:0000313" key="6">
    <source>
        <dbReference type="Proteomes" id="UP000245489"/>
    </source>
</evidence>
<dbReference type="InterPro" id="IPR046890">
    <property type="entry name" value="YLATT"/>
</dbReference>
<feature type="transmembrane region" description="Helical" evidence="2">
    <location>
        <begin position="69"/>
        <end position="88"/>
    </location>
</feature>
<feature type="transmembrane region" description="Helical" evidence="2">
    <location>
        <begin position="33"/>
        <end position="57"/>
    </location>
</feature>
<organism evidence="5 6">
    <name type="scientific">Arcicella aurantiaca</name>
    <dbReference type="NCBI Taxonomy" id="591202"/>
    <lineage>
        <taxon>Bacteria</taxon>
        <taxon>Pseudomonadati</taxon>
        <taxon>Bacteroidota</taxon>
        <taxon>Cytophagia</taxon>
        <taxon>Cytophagales</taxon>
        <taxon>Flectobacillaceae</taxon>
        <taxon>Arcicella</taxon>
    </lineage>
</organism>
<sequence>MKTDTIPITKDSLKALLEISKKYTAQNQSFDWVSFWAIIAFIIVSGVIGGCVNYYYNLKKDSESDDGNTLFRSVIVGIGASIIVPIFLEITQSRILDGLQNHKLNDCILFISFCVLAAITSTRFISSVSDSVLNRISKAEDTAKEAKQKADTLVKATEQRGGTQKITETTKQIIEASSIENKPDDLDDPCKGKFGGSREDENFKISVDKIADPSIKGWYNLTYKVFAKDPSKVKLEGQVRFHLHPTFKPDVETVDVVNGVAKLKRVAWGAFTIGVEILSTGAKLELDLGDEPDLPDDFKKR</sequence>
<evidence type="ECO:0000256" key="2">
    <source>
        <dbReference type="SAM" id="Phobius"/>
    </source>
</evidence>
<keyword evidence="2" id="KW-0472">Membrane</keyword>
<keyword evidence="2" id="KW-0812">Transmembrane</keyword>
<evidence type="ECO:0000259" key="3">
    <source>
        <dbReference type="Pfam" id="PF20303"/>
    </source>
</evidence>
<reference evidence="5 6" key="1">
    <citation type="submission" date="2018-05" db="EMBL/GenBank/DDBJ databases">
        <title>Genomic Encyclopedia of Archaeal and Bacterial Type Strains, Phase II (KMG-II): from individual species to whole genera.</title>
        <authorList>
            <person name="Goeker M."/>
        </authorList>
    </citation>
    <scope>NUCLEOTIDE SEQUENCE [LARGE SCALE GENOMIC DNA]</scope>
    <source>
        <strain evidence="5 6">DSM 22214</strain>
    </source>
</reference>
<dbReference type="AlphaFoldDB" id="A0A316E206"/>
<feature type="domain" description="YEATS-Like-Associating Three TM" evidence="3">
    <location>
        <begin position="36"/>
        <end position="142"/>
    </location>
</feature>
<dbReference type="EMBL" id="QGGO01000015">
    <property type="protein sequence ID" value="PWK24411.1"/>
    <property type="molecule type" value="Genomic_DNA"/>
</dbReference>
<proteinExistence type="predicted"/>
<evidence type="ECO:0000256" key="1">
    <source>
        <dbReference type="SAM" id="Coils"/>
    </source>
</evidence>
<comment type="caution">
    <text evidence="5">The sequence shown here is derived from an EMBL/GenBank/DDBJ whole genome shotgun (WGS) entry which is preliminary data.</text>
</comment>
<dbReference type="Pfam" id="PF20305">
    <property type="entry name" value="pYEATS"/>
    <property type="match status" value="1"/>
</dbReference>